<reference evidence="8" key="1">
    <citation type="journal article" date="2017" name="Proc. Natl. Acad. Sci. U.S.A.">
        <title>Comparative genomics uncovers the prolific and distinctive metabolic potential of the cyanobacterial genus Moorea.</title>
        <authorList>
            <person name="Leao T."/>
            <person name="Castelao G."/>
            <person name="Korobeynikov A."/>
            <person name="Monroe E.A."/>
            <person name="Podell S."/>
            <person name="Glukhov E."/>
            <person name="Allen E.E."/>
            <person name="Gerwick W.H."/>
            <person name="Gerwick L."/>
        </authorList>
    </citation>
    <scope>NUCLEOTIDE SEQUENCE</scope>
    <source>
        <strain evidence="8">JHB</strain>
    </source>
</reference>
<dbReference type="InterPro" id="IPR000358">
    <property type="entry name" value="RNR_small_fam"/>
</dbReference>
<reference evidence="8" key="2">
    <citation type="submission" date="2022-10" db="EMBL/GenBank/DDBJ databases">
        <authorList>
            <person name="Ngo T.-E."/>
        </authorList>
    </citation>
    <scope>NUCLEOTIDE SEQUENCE</scope>
    <source>
        <strain evidence="8">JHB</strain>
    </source>
</reference>
<keyword evidence="4" id="KW-0215">Deoxyribonucleotide synthesis</keyword>
<feature type="compositionally biased region" description="Pro residues" evidence="7">
    <location>
        <begin position="1"/>
        <end position="10"/>
    </location>
</feature>
<dbReference type="InterPro" id="IPR033909">
    <property type="entry name" value="RNR_small"/>
</dbReference>
<dbReference type="InterPro" id="IPR009078">
    <property type="entry name" value="Ferritin-like_SF"/>
</dbReference>
<accession>A0A1D9G4N5</accession>
<dbReference type="EMBL" id="CP017708">
    <property type="protein sequence ID" value="AOY82602.2"/>
    <property type="molecule type" value="Genomic_DNA"/>
</dbReference>
<comment type="subunit">
    <text evidence="2">Tetramer of two alpha and two beta subunits.</text>
</comment>
<dbReference type="Proteomes" id="UP000176944">
    <property type="component" value="Chromosome"/>
</dbReference>
<dbReference type="AlphaFoldDB" id="A0A1D9G4N5"/>
<dbReference type="GO" id="GO:0009263">
    <property type="term" value="P:deoxyribonucleotide biosynthetic process"/>
    <property type="evidence" value="ECO:0007669"/>
    <property type="project" value="UniProtKB-KW"/>
</dbReference>
<comment type="similarity">
    <text evidence="1 4">Belongs to the ribonucleoside diphosphate reductase small chain family.</text>
</comment>
<sequence length="380" mass="44341">MAVAPHPPHTPDSRLPTPDSLLPTPYSLFPIKMLTKMPINPIFNPDGDDKTEHRSIWFGNTTNLMQLNDVRYAWAIGLYQQMRENFWIPQKLDLTQDVTDYSNLTPAERYAYDGILSYLTFLDSVQTCNIPHIKSSITAPEVSLCMAEQISQEGMHNQSYQYIIETVIPTDHRSRVYEFWRTDQVLRDRCEFVASFYQRYVDNPTPENYFVSLMADFLLEGMYFYNGFIYFYNLASRMLMPGSADIFKMINRDELSHVRLYQKLIPMAMDVFPYSRDQIYEMFATAVEHECRWTNHIVGNDILGITERSTEHYTKYLANIRLRSIGLDPLYQEGNYQKSPYSHLERFSDTKKDAHTKANFFEASVTSYVMSSGVSGWDEI</sequence>
<name>A0A1D9G4N5_MOOP1</name>
<dbReference type="PANTHER" id="PTHR23409">
    <property type="entry name" value="RIBONUCLEOSIDE-DIPHOSPHATE REDUCTASE SMALL CHAIN"/>
    <property type="match status" value="1"/>
</dbReference>
<evidence type="ECO:0000256" key="1">
    <source>
        <dbReference type="ARBA" id="ARBA00009303"/>
    </source>
</evidence>
<comment type="cofactor">
    <cofactor evidence="4 6">
        <name>Fe cation</name>
        <dbReference type="ChEBI" id="CHEBI:24875"/>
    </cofactor>
    <text evidence="4 6">Binds 2 iron ions per subunit.</text>
</comment>
<gene>
    <name evidence="8" type="ORF">BJP36_24470</name>
</gene>
<dbReference type="GO" id="GO:0046872">
    <property type="term" value="F:metal ion binding"/>
    <property type="evidence" value="ECO:0007669"/>
    <property type="project" value="UniProtKB-KW"/>
</dbReference>
<feature type="binding site" evidence="6">
    <location>
        <position position="153"/>
    </location>
    <ligand>
        <name>Fe cation</name>
        <dbReference type="ChEBI" id="CHEBI:24875"/>
        <label>2</label>
    </ligand>
</feature>
<feature type="binding site" evidence="6">
    <location>
        <position position="156"/>
    </location>
    <ligand>
        <name>Fe cation</name>
        <dbReference type="ChEBI" id="CHEBI:24875"/>
        <label>1</label>
    </ligand>
</feature>
<comment type="catalytic activity">
    <reaction evidence="3 4">
        <text>a 2'-deoxyribonucleoside 5'-diphosphate + [thioredoxin]-disulfide + H2O = a ribonucleoside 5'-diphosphate + [thioredoxin]-dithiol</text>
        <dbReference type="Rhea" id="RHEA:23252"/>
        <dbReference type="Rhea" id="RHEA-COMP:10698"/>
        <dbReference type="Rhea" id="RHEA-COMP:10700"/>
        <dbReference type="ChEBI" id="CHEBI:15377"/>
        <dbReference type="ChEBI" id="CHEBI:29950"/>
        <dbReference type="ChEBI" id="CHEBI:50058"/>
        <dbReference type="ChEBI" id="CHEBI:57930"/>
        <dbReference type="ChEBI" id="CHEBI:73316"/>
        <dbReference type="EC" id="1.17.4.1"/>
    </reaction>
</comment>
<evidence type="ECO:0000313" key="8">
    <source>
        <dbReference type="EMBL" id="AOY82602.2"/>
    </source>
</evidence>
<dbReference type="NCBIfam" id="NF007184">
    <property type="entry name" value="PRK09614.1-3"/>
    <property type="match status" value="1"/>
</dbReference>
<dbReference type="UniPathway" id="UPA00326"/>
<proteinExistence type="inferred from homology"/>
<evidence type="ECO:0000256" key="5">
    <source>
        <dbReference type="PIRSR" id="PIRSR000355-1"/>
    </source>
</evidence>
<keyword evidence="4 6" id="KW-0479">Metal-binding</keyword>
<keyword evidence="4 8" id="KW-0560">Oxidoreductase</keyword>
<feature type="binding site" evidence="6">
    <location>
        <position position="254"/>
    </location>
    <ligand>
        <name>Fe cation</name>
        <dbReference type="ChEBI" id="CHEBI:24875"/>
        <label>2</label>
    </ligand>
</feature>
<dbReference type="PANTHER" id="PTHR23409:SF18">
    <property type="entry name" value="RIBONUCLEOSIDE-DIPHOSPHATE REDUCTASE SUBUNIT M2"/>
    <property type="match status" value="1"/>
</dbReference>
<dbReference type="EC" id="1.17.4.1" evidence="4"/>
<keyword evidence="4 6" id="KW-0408">Iron</keyword>
<feature type="active site" evidence="5">
    <location>
        <position position="160"/>
    </location>
</feature>
<evidence type="ECO:0000256" key="4">
    <source>
        <dbReference type="PIRNR" id="PIRNR000355"/>
    </source>
</evidence>
<dbReference type="Gene3D" id="1.10.620.20">
    <property type="entry name" value="Ribonucleotide Reductase, subunit A"/>
    <property type="match status" value="1"/>
</dbReference>
<dbReference type="PIRSF" id="PIRSF000355">
    <property type="entry name" value="NrdB"/>
    <property type="match status" value="1"/>
</dbReference>
<dbReference type="InterPro" id="IPR012348">
    <property type="entry name" value="RNR-like"/>
</dbReference>
<comment type="function">
    <text evidence="4">Provides the precursors necessary for DNA synthesis. Catalyzes the biosynthesis of deoxyribonucleotides from the corresponding ribonucleotides.</text>
</comment>
<feature type="region of interest" description="Disordered" evidence="7">
    <location>
        <begin position="1"/>
        <end position="20"/>
    </location>
</feature>
<dbReference type="Pfam" id="PF00268">
    <property type="entry name" value="Ribonuc_red_sm"/>
    <property type="match status" value="1"/>
</dbReference>
<evidence type="ECO:0000256" key="2">
    <source>
        <dbReference type="ARBA" id="ARBA00011209"/>
    </source>
</evidence>
<feature type="binding site" evidence="6">
    <location>
        <position position="220"/>
    </location>
    <ligand>
        <name>Fe cation</name>
        <dbReference type="ChEBI" id="CHEBI:24875"/>
        <label>2</label>
    </ligand>
</feature>
<organism evidence="8">
    <name type="scientific">Moorena producens (strain JHB)</name>
    <dbReference type="NCBI Taxonomy" id="1454205"/>
    <lineage>
        <taxon>Bacteria</taxon>
        <taxon>Bacillati</taxon>
        <taxon>Cyanobacteriota</taxon>
        <taxon>Cyanophyceae</taxon>
        <taxon>Coleofasciculales</taxon>
        <taxon>Coleofasciculaceae</taxon>
        <taxon>Moorena</taxon>
    </lineage>
</organism>
<evidence type="ECO:0000256" key="3">
    <source>
        <dbReference type="ARBA" id="ARBA00047754"/>
    </source>
</evidence>
<dbReference type="SUPFAM" id="SSF47240">
    <property type="entry name" value="Ferritin-like"/>
    <property type="match status" value="1"/>
</dbReference>
<dbReference type="GO" id="GO:0004748">
    <property type="term" value="F:ribonucleoside-diphosphate reductase activity, thioredoxin disulfide as acceptor"/>
    <property type="evidence" value="ECO:0007669"/>
    <property type="project" value="UniProtKB-EC"/>
</dbReference>
<feature type="binding site" evidence="6">
    <location>
        <position position="123"/>
    </location>
    <ligand>
        <name>Fe cation</name>
        <dbReference type="ChEBI" id="CHEBI:24875"/>
        <label>1</label>
    </ligand>
</feature>
<dbReference type="CDD" id="cd01049">
    <property type="entry name" value="RNRR2"/>
    <property type="match status" value="1"/>
</dbReference>
<protein>
    <recommendedName>
        <fullName evidence="4">Ribonucleoside-diphosphate reductase subunit beta</fullName>
        <ecNumber evidence="4">1.17.4.1</ecNumber>
    </recommendedName>
</protein>
<feature type="binding site" evidence="6">
    <location>
        <position position="257"/>
    </location>
    <ligand>
        <name>Fe cation</name>
        <dbReference type="ChEBI" id="CHEBI:24875"/>
        <label>2</label>
    </ligand>
</feature>
<feature type="binding site" evidence="6">
    <location>
        <position position="153"/>
    </location>
    <ligand>
        <name>Fe cation</name>
        <dbReference type="ChEBI" id="CHEBI:24875"/>
        <label>1</label>
    </ligand>
</feature>
<evidence type="ECO:0000256" key="6">
    <source>
        <dbReference type="PIRSR" id="PIRSR000355-2"/>
    </source>
</evidence>
<evidence type="ECO:0000256" key="7">
    <source>
        <dbReference type="SAM" id="MobiDB-lite"/>
    </source>
</evidence>